<feature type="non-terminal residue" evidence="1">
    <location>
        <position position="101"/>
    </location>
</feature>
<protein>
    <submittedName>
        <fullName evidence="1">Uncharacterized protein</fullName>
    </submittedName>
</protein>
<dbReference type="AlphaFoldDB" id="A0A382X7S9"/>
<dbReference type="Gene3D" id="2.20.110.10">
    <property type="entry name" value="Histone H3 K4-specific methyltransferase SET7/9 N-terminal domain"/>
    <property type="match status" value="1"/>
</dbReference>
<name>A0A382X7S9_9ZZZZ</name>
<sequence>VETTFWEDGTLKWEYHYYLHQERNDQIKEGWARRYSKTGELVSKGKYKEDEEHGLWVGYRWGGKVWNETEFSHGTRVGRDFTYFENGQVSRERHYVDGKIE</sequence>
<organism evidence="1">
    <name type="scientific">marine metagenome</name>
    <dbReference type="NCBI Taxonomy" id="408172"/>
    <lineage>
        <taxon>unclassified sequences</taxon>
        <taxon>metagenomes</taxon>
        <taxon>ecological metagenomes</taxon>
    </lineage>
</organism>
<accession>A0A382X7S9</accession>
<gene>
    <name evidence="1" type="ORF">METZ01_LOCUS419867</name>
</gene>
<feature type="non-terminal residue" evidence="1">
    <location>
        <position position="1"/>
    </location>
</feature>
<dbReference type="SUPFAM" id="SSF82185">
    <property type="entry name" value="Histone H3 K4-specific methyltransferase SET7/9 N-terminal domain"/>
    <property type="match status" value="1"/>
</dbReference>
<reference evidence="1" key="1">
    <citation type="submission" date="2018-05" db="EMBL/GenBank/DDBJ databases">
        <authorList>
            <person name="Lanie J.A."/>
            <person name="Ng W.-L."/>
            <person name="Kazmierczak K.M."/>
            <person name="Andrzejewski T.M."/>
            <person name="Davidsen T.M."/>
            <person name="Wayne K.J."/>
            <person name="Tettelin H."/>
            <person name="Glass J.I."/>
            <person name="Rusch D."/>
            <person name="Podicherti R."/>
            <person name="Tsui H.-C.T."/>
            <person name="Winkler M.E."/>
        </authorList>
    </citation>
    <scope>NUCLEOTIDE SEQUENCE</scope>
</reference>
<dbReference type="EMBL" id="UINC01165559">
    <property type="protein sequence ID" value="SVD67013.1"/>
    <property type="molecule type" value="Genomic_DNA"/>
</dbReference>
<evidence type="ECO:0000313" key="1">
    <source>
        <dbReference type="EMBL" id="SVD67013.1"/>
    </source>
</evidence>
<proteinExistence type="predicted"/>